<sequence length="233" mass="23654">MRSSFISAAILAFASAVIADPTAGFDPITAPFQDQNIPAGAPFDIVWDPSKDYTGTVTIQLLQGATPSTLSMGAVIKAGVQNSLGTYTWDVPTSLQSFATYGFTIIKDTNTTCFQYSFPFHITGLAGSSSYSASKSGPISTVTMHLSTGSNYVASTSTVSNTTTSYPTAKPTSNYTLSTTLASRTSASVTQASASATGTSSSAPAATSKSAAAAQIASGSLAMIGGFVLALAL</sequence>
<dbReference type="PANTHER" id="PTHR40633:SF1">
    <property type="entry name" value="GPI ANCHORED SERINE-THREONINE RICH PROTEIN (AFU_ORTHOLOGUE AFUA_1G03630)"/>
    <property type="match status" value="1"/>
</dbReference>
<feature type="chain" id="PRO_5014377708" description="Yeast cell wall synthesis Kre9/Knh1-like N-terminal domain-containing protein" evidence="2">
    <location>
        <begin position="20"/>
        <end position="233"/>
    </location>
</feature>
<evidence type="ECO:0000313" key="5">
    <source>
        <dbReference type="Proteomes" id="UP000235672"/>
    </source>
</evidence>
<organism evidence="4 5">
    <name type="scientific">Hyaloscypha hepaticicola</name>
    <dbReference type="NCBI Taxonomy" id="2082293"/>
    <lineage>
        <taxon>Eukaryota</taxon>
        <taxon>Fungi</taxon>
        <taxon>Dikarya</taxon>
        <taxon>Ascomycota</taxon>
        <taxon>Pezizomycotina</taxon>
        <taxon>Leotiomycetes</taxon>
        <taxon>Helotiales</taxon>
        <taxon>Hyaloscyphaceae</taxon>
        <taxon>Hyaloscypha</taxon>
    </lineage>
</organism>
<gene>
    <name evidence="4" type="ORF">NA56DRAFT_467149</name>
</gene>
<protein>
    <recommendedName>
        <fullName evidence="3">Yeast cell wall synthesis Kre9/Knh1-like N-terminal domain-containing protein</fullName>
    </recommendedName>
</protein>
<accession>A0A2J6QFH9</accession>
<keyword evidence="5" id="KW-1185">Reference proteome</keyword>
<dbReference type="InterPro" id="IPR052982">
    <property type="entry name" value="SRP1/TIP1-like"/>
</dbReference>
<feature type="signal peptide" evidence="2">
    <location>
        <begin position="1"/>
        <end position="19"/>
    </location>
</feature>
<dbReference type="AlphaFoldDB" id="A0A2J6QFH9"/>
<dbReference type="Pfam" id="PF10342">
    <property type="entry name" value="Kre9_KNH"/>
    <property type="match status" value="1"/>
</dbReference>
<dbReference type="OrthoDB" id="2260257at2759"/>
<evidence type="ECO:0000259" key="3">
    <source>
        <dbReference type="Pfam" id="PF10342"/>
    </source>
</evidence>
<evidence type="ECO:0000256" key="2">
    <source>
        <dbReference type="SAM" id="SignalP"/>
    </source>
</evidence>
<evidence type="ECO:0000256" key="1">
    <source>
        <dbReference type="ARBA" id="ARBA00022729"/>
    </source>
</evidence>
<dbReference type="EMBL" id="KZ613471">
    <property type="protein sequence ID" value="PMD25024.1"/>
    <property type="molecule type" value="Genomic_DNA"/>
</dbReference>
<keyword evidence="1 2" id="KW-0732">Signal</keyword>
<name>A0A2J6QFH9_9HELO</name>
<dbReference type="Proteomes" id="UP000235672">
    <property type="component" value="Unassembled WGS sequence"/>
</dbReference>
<proteinExistence type="predicted"/>
<evidence type="ECO:0000313" key="4">
    <source>
        <dbReference type="EMBL" id="PMD25024.1"/>
    </source>
</evidence>
<dbReference type="InterPro" id="IPR018466">
    <property type="entry name" value="Kre9/Knh1-like_N"/>
</dbReference>
<reference evidence="4 5" key="1">
    <citation type="submission" date="2016-05" db="EMBL/GenBank/DDBJ databases">
        <title>A degradative enzymes factory behind the ericoid mycorrhizal symbiosis.</title>
        <authorList>
            <consortium name="DOE Joint Genome Institute"/>
            <person name="Martino E."/>
            <person name="Morin E."/>
            <person name="Grelet G."/>
            <person name="Kuo A."/>
            <person name="Kohler A."/>
            <person name="Daghino S."/>
            <person name="Barry K."/>
            <person name="Choi C."/>
            <person name="Cichocki N."/>
            <person name="Clum A."/>
            <person name="Copeland A."/>
            <person name="Hainaut M."/>
            <person name="Haridas S."/>
            <person name="Labutti K."/>
            <person name="Lindquist E."/>
            <person name="Lipzen A."/>
            <person name="Khouja H.-R."/>
            <person name="Murat C."/>
            <person name="Ohm R."/>
            <person name="Olson A."/>
            <person name="Spatafora J."/>
            <person name="Veneault-Fourrey C."/>
            <person name="Henrissat B."/>
            <person name="Grigoriev I."/>
            <person name="Martin F."/>
            <person name="Perotto S."/>
        </authorList>
    </citation>
    <scope>NUCLEOTIDE SEQUENCE [LARGE SCALE GENOMIC DNA]</scope>
    <source>
        <strain evidence="4 5">UAMH 7357</strain>
    </source>
</reference>
<dbReference type="STRING" id="1745343.A0A2J6QFH9"/>
<feature type="domain" description="Yeast cell wall synthesis Kre9/Knh1-like N-terminal" evidence="3">
    <location>
        <begin position="31"/>
        <end position="122"/>
    </location>
</feature>
<dbReference type="PANTHER" id="PTHR40633">
    <property type="entry name" value="MATRIX PROTEIN, PUTATIVE (AFU_ORTHOLOGUE AFUA_8G05410)-RELATED"/>
    <property type="match status" value="1"/>
</dbReference>